<name>A0A0H4PJA7_9BACT</name>
<dbReference type="Pfam" id="PF05448">
    <property type="entry name" value="AXE1"/>
    <property type="match status" value="1"/>
</dbReference>
<reference evidence="3 4" key="1">
    <citation type="submission" date="2015-07" db="EMBL/GenBank/DDBJ databases">
        <authorList>
            <person name="Kim K.M."/>
        </authorList>
    </citation>
    <scope>NUCLEOTIDE SEQUENCE [LARGE SCALE GENOMIC DNA]</scope>
    <source>
        <strain evidence="3 4">KCTC 12363</strain>
    </source>
</reference>
<feature type="chain" id="PRO_5005208893" evidence="1">
    <location>
        <begin position="21"/>
        <end position="698"/>
    </location>
</feature>
<evidence type="ECO:0000256" key="1">
    <source>
        <dbReference type="SAM" id="SignalP"/>
    </source>
</evidence>
<dbReference type="EMBL" id="CP012040">
    <property type="protein sequence ID" value="AKP54219.1"/>
    <property type="molecule type" value="Genomic_DNA"/>
</dbReference>
<dbReference type="InterPro" id="IPR050261">
    <property type="entry name" value="FrsA_esterase"/>
</dbReference>
<gene>
    <name evidence="3" type="ORF">CA2015_4898</name>
</gene>
<evidence type="ECO:0000259" key="2">
    <source>
        <dbReference type="Pfam" id="PF05448"/>
    </source>
</evidence>
<dbReference type="PANTHER" id="PTHR22946:SF8">
    <property type="entry name" value="ACETYL XYLAN ESTERASE DOMAIN-CONTAINING PROTEIN"/>
    <property type="match status" value="1"/>
</dbReference>
<sequence>MKKIPLTLLLFIGLASIGFSQEDLSVIQSHWVNFTDGPNALYKHQSQLALDMLDERDKAIASISSLNEWKDWQEKAKDKLMEAVGPFPEKTPLNPKVTGKHRGNGYKFENIVFESQPGFFVSGTLFIPDGVKGRTPTIIYCSGHTPLAYRAPTYQHVILNLVKKGFIVFGFDPVGQGERLEYFDHDTNKDLVGGPTKQHSYPGAQAFVVGSSEARHMIWDGIRVVDYLMTRKEVDPGRIGITGRSGGGTQSSYIAAFDERINASAPENYITNFKRLMLTHGPQDAEQNFYHAIAKGLDHPDLMIVRAPKPNLLISTTRDMFNIEGVRETSQQVQRIYDAYGVSENFQKIEDDDGHASTKKNRERMYAFFRKHLDLPGAVEDQDIDTLSMEVLQVSPTGQLVSSYNGKTTYDLNKAELQELNGSLEEKVDWARKLSGYKKPEALSETMMVGRYQRDGYTIEQHLMKGEGDYWLPYLLMKPDHATDKAVLYLDPSGKAVDASVGGDMEALVKAGAMVLAPDLLNTGEMGNGSFRGDANFDGHSYNLWFESILIGRSIVGINAGDANRLVAVLQEKEGAREIKGLAKGEMSSVLLHAANFNPAISSIALVDPMSSYRGIVESFRYNTSEINYTVAGALKHYDLPDLLENLSITNPIVLHENTELKKEHSLLPERGGNEKIKALSVKNANDRKAHLTKWLNL</sequence>
<keyword evidence="4" id="KW-1185">Reference proteome</keyword>
<dbReference type="KEGG" id="camu:CA2015_4898"/>
<dbReference type="Proteomes" id="UP000036520">
    <property type="component" value="Chromosome"/>
</dbReference>
<feature type="domain" description="Acetyl xylan esterase" evidence="2">
    <location>
        <begin position="110"/>
        <end position="278"/>
    </location>
</feature>
<dbReference type="STRING" id="320787.CA2015_4898"/>
<organism evidence="3 4">
    <name type="scientific">Cyclobacterium amurskyense</name>
    <dbReference type="NCBI Taxonomy" id="320787"/>
    <lineage>
        <taxon>Bacteria</taxon>
        <taxon>Pseudomonadati</taxon>
        <taxon>Bacteroidota</taxon>
        <taxon>Cytophagia</taxon>
        <taxon>Cytophagales</taxon>
        <taxon>Cyclobacteriaceae</taxon>
        <taxon>Cyclobacterium</taxon>
    </lineage>
</organism>
<evidence type="ECO:0000313" key="3">
    <source>
        <dbReference type="EMBL" id="AKP54219.1"/>
    </source>
</evidence>
<dbReference type="PATRIC" id="fig|320787.5.peg.5356"/>
<evidence type="ECO:0000313" key="4">
    <source>
        <dbReference type="Proteomes" id="UP000036520"/>
    </source>
</evidence>
<dbReference type="Gene3D" id="3.40.50.1820">
    <property type="entry name" value="alpha/beta hydrolase"/>
    <property type="match status" value="2"/>
</dbReference>
<dbReference type="PANTHER" id="PTHR22946">
    <property type="entry name" value="DIENELACTONE HYDROLASE DOMAIN-CONTAINING PROTEIN-RELATED"/>
    <property type="match status" value="1"/>
</dbReference>
<protein>
    <submittedName>
        <fullName evidence="3">Xylan esterase</fullName>
    </submittedName>
</protein>
<dbReference type="OrthoDB" id="3668964at2"/>
<dbReference type="SUPFAM" id="SSF53474">
    <property type="entry name" value="alpha/beta-Hydrolases"/>
    <property type="match status" value="2"/>
</dbReference>
<dbReference type="RefSeq" id="WP_048644227.1">
    <property type="nucleotide sequence ID" value="NZ_CP012040.1"/>
</dbReference>
<keyword evidence="1" id="KW-0732">Signal</keyword>
<dbReference type="InterPro" id="IPR008391">
    <property type="entry name" value="AXE1_dom"/>
</dbReference>
<accession>A0A0H4PJA7</accession>
<feature type="signal peptide" evidence="1">
    <location>
        <begin position="1"/>
        <end position="20"/>
    </location>
</feature>
<dbReference type="InterPro" id="IPR029058">
    <property type="entry name" value="AB_hydrolase_fold"/>
</dbReference>
<proteinExistence type="predicted"/>
<dbReference type="AlphaFoldDB" id="A0A0H4PJA7"/>